<dbReference type="Pfam" id="PF09994">
    <property type="entry name" value="T6SS_Tle1-like_cat"/>
    <property type="match status" value="1"/>
</dbReference>
<accession>A0A0C2XC44</accession>
<evidence type="ECO:0000259" key="2">
    <source>
        <dbReference type="Pfam" id="PF09994"/>
    </source>
</evidence>
<feature type="compositionally biased region" description="Low complexity" evidence="1">
    <location>
        <begin position="10"/>
        <end position="24"/>
    </location>
</feature>
<feature type="compositionally biased region" description="Basic and acidic residues" evidence="1">
    <location>
        <begin position="319"/>
        <end position="343"/>
    </location>
</feature>
<name>A0A0C2XC44_AMAMK</name>
<feature type="region of interest" description="Disordered" evidence="1">
    <location>
        <begin position="319"/>
        <end position="367"/>
    </location>
</feature>
<feature type="region of interest" description="Disordered" evidence="1">
    <location>
        <begin position="1"/>
        <end position="73"/>
    </location>
</feature>
<dbReference type="STRING" id="946122.A0A0C2XC44"/>
<proteinExistence type="predicted"/>
<feature type="compositionally biased region" description="Low complexity" evidence="1">
    <location>
        <begin position="63"/>
        <end position="73"/>
    </location>
</feature>
<evidence type="ECO:0000256" key="1">
    <source>
        <dbReference type="SAM" id="MobiDB-lite"/>
    </source>
</evidence>
<dbReference type="AlphaFoldDB" id="A0A0C2XC44"/>
<protein>
    <recommendedName>
        <fullName evidence="2">T6SS Phospholipase effector Tle1-like catalytic domain-containing protein</fullName>
    </recommendedName>
</protein>
<keyword evidence="4" id="KW-1185">Reference proteome</keyword>
<feature type="domain" description="T6SS Phospholipase effector Tle1-like catalytic" evidence="2">
    <location>
        <begin position="89"/>
        <end position="436"/>
    </location>
</feature>
<feature type="compositionally biased region" description="Low complexity" evidence="1">
    <location>
        <begin position="34"/>
        <end position="50"/>
    </location>
</feature>
<sequence length="620" mass="70623">MAESQHRVEPTGVSTTETVVESPTQDSPAITSPTNTTACRSGTTSTSRTRFQVDEISQIPRESSPSNDSTTSSTLLPLYIPYSEELQGRTLVVCFDGTGDQFDADNSNIVQLVSMLKKDDKTKQMVYYQAGIGTYISPAVATPLTSKISKVFDEMLAWNLDSHVMGGYEFLMQNYIAGDKICIFGFSRGAYTAQSLAGMVHKVGLLPADNHQQIPFAYKMYTRTDSVGWDQSNAFKKAFSIDVRIEFLGVWDTVESVGLIPKRLPFTSSNTIVKTFRHAVALDERRAKFKANLWNRPTKEALQLGIDLRRRQYEFFKRQKGDKKKGDKTAEDEKAEDEKAENKQEEDDEHEKHGDGQQKKPKKLKLHRGTTLWKLDQDMDRKMNHYESIYSGTYATPTDVEEVWFAGCHCDVGGGSVANSTRYSLARIPLRWMVRECFKTKTGLLFNTECLRDIGLDPTTLHPSIAPRPPALFHRAKTQTVDKPPSTSFSRRVKNLFTSSKAKQRAAMEEAERRSNSQFSSFISEEDEELWDALSPKFDQLKLKRFWWALELLPISMRYQRGDNQWVSYIGINMGRQRFIPKQRSWGVKVHRSVKLRMEADGSKKYQPKAKLNVEPIWID</sequence>
<dbReference type="PANTHER" id="PTHR33840">
    <property type="match status" value="1"/>
</dbReference>
<evidence type="ECO:0000313" key="3">
    <source>
        <dbReference type="EMBL" id="KIL66936.1"/>
    </source>
</evidence>
<dbReference type="PANTHER" id="PTHR33840:SF2">
    <property type="entry name" value="TLE1 PHOSPHOLIPASE DOMAIN-CONTAINING PROTEIN"/>
    <property type="match status" value="1"/>
</dbReference>
<organism evidence="3 4">
    <name type="scientific">Amanita muscaria (strain Koide BX008)</name>
    <dbReference type="NCBI Taxonomy" id="946122"/>
    <lineage>
        <taxon>Eukaryota</taxon>
        <taxon>Fungi</taxon>
        <taxon>Dikarya</taxon>
        <taxon>Basidiomycota</taxon>
        <taxon>Agaricomycotina</taxon>
        <taxon>Agaricomycetes</taxon>
        <taxon>Agaricomycetidae</taxon>
        <taxon>Agaricales</taxon>
        <taxon>Pluteineae</taxon>
        <taxon>Amanitaceae</taxon>
        <taxon>Amanita</taxon>
    </lineage>
</organism>
<dbReference type="Proteomes" id="UP000054549">
    <property type="component" value="Unassembled WGS sequence"/>
</dbReference>
<evidence type="ECO:0000313" key="4">
    <source>
        <dbReference type="Proteomes" id="UP000054549"/>
    </source>
</evidence>
<dbReference type="InParanoid" id="A0A0C2XC44"/>
<dbReference type="OrthoDB" id="3162439at2759"/>
<gene>
    <name evidence="3" type="ORF">M378DRAFT_9939</name>
</gene>
<dbReference type="InterPro" id="IPR018712">
    <property type="entry name" value="Tle1-like_cat"/>
</dbReference>
<reference evidence="3 4" key="1">
    <citation type="submission" date="2014-04" db="EMBL/GenBank/DDBJ databases">
        <title>Evolutionary Origins and Diversification of the Mycorrhizal Mutualists.</title>
        <authorList>
            <consortium name="DOE Joint Genome Institute"/>
            <consortium name="Mycorrhizal Genomics Consortium"/>
            <person name="Kohler A."/>
            <person name="Kuo A."/>
            <person name="Nagy L.G."/>
            <person name="Floudas D."/>
            <person name="Copeland A."/>
            <person name="Barry K.W."/>
            <person name="Cichocki N."/>
            <person name="Veneault-Fourrey C."/>
            <person name="LaButti K."/>
            <person name="Lindquist E.A."/>
            <person name="Lipzen A."/>
            <person name="Lundell T."/>
            <person name="Morin E."/>
            <person name="Murat C."/>
            <person name="Riley R."/>
            <person name="Ohm R."/>
            <person name="Sun H."/>
            <person name="Tunlid A."/>
            <person name="Henrissat B."/>
            <person name="Grigoriev I.V."/>
            <person name="Hibbett D.S."/>
            <person name="Martin F."/>
        </authorList>
    </citation>
    <scope>NUCLEOTIDE SEQUENCE [LARGE SCALE GENOMIC DNA]</scope>
    <source>
        <strain evidence="3 4">Koide BX008</strain>
    </source>
</reference>
<dbReference type="HOGENOM" id="CLU_005049_5_0_1"/>
<dbReference type="EMBL" id="KN818234">
    <property type="protein sequence ID" value="KIL66936.1"/>
    <property type="molecule type" value="Genomic_DNA"/>
</dbReference>